<dbReference type="AlphaFoldDB" id="A0A1M6LNV4"/>
<dbReference type="InterPro" id="IPR000917">
    <property type="entry name" value="Sulfatase_N"/>
</dbReference>
<reference evidence="3 4" key="1">
    <citation type="submission" date="2016-11" db="EMBL/GenBank/DDBJ databases">
        <authorList>
            <person name="Jaros S."/>
            <person name="Januszkiewicz K."/>
            <person name="Wedrychowicz H."/>
        </authorList>
    </citation>
    <scope>NUCLEOTIDE SEQUENCE [LARGE SCALE GENOMIC DNA]</scope>
    <source>
        <strain evidence="3 4">DSM 21864</strain>
    </source>
</reference>
<protein>
    <submittedName>
        <fullName evidence="3">Arylsulfatase A</fullName>
    </submittedName>
</protein>
<dbReference type="InterPro" id="IPR050738">
    <property type="entry name" value="Sulfatase"/>
</dbReference>
<dbReference type="OrthoDB" id="279611at2"/>
<keyword evidence="4" id="KW-1185">Reference proteome</keyword>
<gene>
    <name evidence="3" type="ORF">SAMN05444401_3725</name>
</gene>
<organism evidence="3 4">
    <name type="scientific">Clostridium amylolyticum</name>
    <dbReference type="NCBI Taxonomy" id="1121298"/>
    <lineage>
        <taxon>Bacteria</taxon>
        <taxon>Bacillati</taxon>
        <taxon>Bacillota</taxon>
        <taxon>Clostridia</taxon>
        <taxon>Eubacteriales</taxon>
        <taxon>Clostridiaceae</taxon>
        <taxon>Clostridium</taxon>
    </lineage>
</organism>
<accession>A0A1M6LNV4</accession>
<dbReference type="PANTHER" id="PTHR42693:SF33">
    <property type="entry name" value="ARYLSULFATASE"/>
    <property type="match status" value="1"/>
</dbReference>
<dbReference type="STRING" id="1121298.SAMN05444401_3725"/>
<evidence type="ECO:0000313" key="4">
    <source>
        <dbReference type="Proteomes" id="UP000184080"/>
    </source>
</evidence>
<dbReference type="SUPFAM" id="SSF53649">
    <property type="entry name" value="Alkaline phosphatase-like"/>
    <property type="match status" value="1"/>
</dbReference>
<dbReference type="CDD" id="cd16148">
    <property type="entry name" value="sulfatase_like"/>
    <property type="match status" value="1"/>
</dbReference>
<evidence type="ECO:0000256" key="1">
    <source>
        <dbReference type="ARBA" id="ARBA00008779"/>
    </source>
</evidence>
<comment type="similarity">
    <text evidence="1">Belongs to the sulfatase family.</text>
</comment>
<dbReference type="Gene3D" id="3.40.720.10">
    <property type="entry name" value="Alkaline Phosphatase, subunit A"/>
    <property type="match status" value="1"/>
</dbReference>
<sequence length="494" mass="58382">MRTVVVLMDTLKRNYLEVYNRNTWVKTPNLTAFSKESVTFENHWVGSAPCMPARRDILTGRLNFLERSWGPIEPFDMTLPKVLAERNIFSHIVTDHPHYFRLGGEDYVQQFNTWDFYRGQEGDPWISRLDDPSYMPKDYYGKLRKQYQWNRTQWKTEEEYPTPKTFASAANWLEDNKDHDDFFLLVETFDPHEPFDVPDKYMDMYNCTYKGPYFETPTYSEVDVPEDALEYINKRYAALLTMTDNHFGKFVQKLKDLNIYEDTLIIVTTDHGYFLGERNYFGKNYMHMYNELSNIPLLVRFPGGNRAGERVNDITQNIDIMPTVLDYNEFNIPNEVQGKSWKPIAENCCYEREYALYGYHGLAVNVTDGKYTYFRGHNEENKPCYEYTCIPTTIRKYLGKGIEEKIEMGRFLKRTNYPVYKIPIENPSIIDNVVDGISYTKENMLFNIVEDYLQTKPIKDEALENKYIKLLMKGLKEMESPEEQLERLSLGKNC</sequence>
<dbReference type="RefSeq" id="WP_073010258.1">
    <property type="nucleotide sequence ID" value="NZ_FQZO01000007.1"/>
</dbReference>
<feature type="domain" description="Sulfatase N-terminal" evidence="2">
    <location>
        <begin position="3"/>
        <end position="326"/>
    </location>
</feature>
<dbReference type="EMBL" id="FQZO01000007">
    <property type="protein sequence ID" value="SHJ72896.1"/>
    <property type="molecule type" value="Genomic_DNA"/>
</dbReference>
<evidence type="ECO:0000313" key="3">
    <source>
        <dbReference type="EMBL" id="SHJ72896.1"/>
    </source>
</evidence>
<proteinExistence type="inferred from homology"/>
<dbReference type="Proteomes" id="UP000184080">
    <property type="component" value="Unassembled WGS sequence"/>
</dbReference>
<dbReference type="GO" id="GO:0004065">
    <property type="term" value="F:arylsulfatase activity"/>
    <property type="evidence" value="ECO:0007669"/>
    <property type="project" value="TreeGrafter"/>
</dbReference>
<dbReference type="Pfam" id="PF00884">
    <property type="entry name" value="Sulfatase"/>
    <property type="match status" value="1"/>
</dbReference>
<dbReference type="PANTHER" id="PTHR42693">
    <property type="entry name" value="ARYLSULFATASE FAMILY MEMBER"/>
    <property type="match status" value="1"/>
</dbReference>
<dbReference type="InterPro" id="IPR017850">
    <property type="entry name" value="Alkaline_phosphatase_core_sf"/>
</dbReference>
<evidence type="ECO:0000259" key="2">
    <source>
        <dbReference type="Pfam" id="PF00884"/>
    </source>
</evidence>
<name>A0A1M6LNV4_9CLOT</name>